<organism evidence="6 7">
    <name type="scientific">Acinetobacter gyllenbergii CIP 110306 = MTCC 11365</name>
    <dbReference type="NCBI Taxonomy" id="1217657"/>
    <lineage>
        <taxon>Bacteria</taxon>
        <taxon>Pseudomonadati</taxon>
        <taxon>Pseudomonadota</taxon>
        <taxon>Gammaproteobacteria</taxon>
        <taxon>Moraxellales</taxon>
        <taxon>Moraxellaceae</taxon>
        <taxon>Acinetobacter</taxon>
    </lineage>
</organism>
<keyword evidence="7" id="KW-1185">Reference proteome</keyword>
<evidence type="ECO:0000256" key="4">
    <source>
        <dbReference type="PROSITE-ProRule" id="PRU00335"/>
    </source>
</evidence>
<name>A0A829HKK5_9GAMM</name>
<evidence type="ECO:0000259" key="5">
    <source>
        <dbReference type="PROSITE" id="PS50977"/>
    </source>
</evidence>
<protein>
    <recommendedName>
        <fullName evidence="5">HTH tetR-type domain-containing protein</fullName>
    </recommendedName>
</protein>
<evidence type="ECO:0000256" key="3">
    <source>
        <dbReference type="ARBA" id="ARBA00023163"/>
    </source>
</evidence>
<keyword evidence="3" id="KW-0804">Transcription</keyword>
<feature type="DNA-binding region" description="H-T-H motif" evidence="4">
    <location>
        <begin position="29"/>
        <end position="48"/>
    </location>
</feature>
<keyword evidence="2 4" id="KW-0238">DNA-binding</keyword>
<dbReference type="PANTHER" id="PTHR47506:SF1">
    <property type="entry name" value="HTH-TYPE TRANSCRIPTIONAL REGULATOR YJDC"/>
    <property type="match status" value="1"/>
</dbReference>
<feature type="domain" description="HTH tetR-type" evidence="5">
    <location>
        <begin position="6"/>
        <end position="66"/>
    </location>
</feature>
<dbReference type="InterPro" id="IPR009057">
    <property type="entry name" value="Homeodomain-like_sf"/>
</dbReference>
<evidence type="ECO:0000256" key="1">
    <source>
        <dbReference type="ARBA" id="ARBA00023015"/>
    </source>
</evidence>
<evidence type="ECO:0000313" key="7">
    <source>
        <dbReference type="Proteomes" id="UP000014523"/>
    </source>
</evidence>
<dbReference type="Pfam" id="PF00440">
    <property type="entry name" value="TetR_N"/>
    <property type="match status" value="1"/>
</dbReference>
<evidence type="ECO:0000313" key="6">
    <source>
        <dbReference type="EMBL" id="EPF91831.1"/>
    </source>
</evidence>
<sequence length="192" mass="21762">MSGVRQFDEAFILPLVLDIFWRNGWQATSLVEIAKETGVQRGSLYNAYGGKDELFLQAYEIYCKNFLNNIDLAMQGDSLQEVLTNFFSAALANMSKGTPAKGCLTTKMLVDINLTSERIQQRLRDFMNELRLALEVKLSDPKWKDSLILEVGQTADVLITYTRGIAVMERAYKDPTFLQNTCDAFVQILVKK</sequence>
<keyword evidence="1" id="KW-0805">Transcription regulation</keyword>
<dbReference type="PANTHER" id="PTHR47506">
    <property type="entry name" value="TRANSCRIPTIONAL REGULATORY PROTEIN"/>
    <property type="match status" value="1"/>
</dbReference>
<dbReference type="InterPro" id="IPR036271">
    <property type="entry name" value="Tet_transcr_reg_TetR-rel_C_sf"/>
</dbReference>
<gene>
    <name evidence="6" type="ORF">F957_00820</name>
</gene>
<comment type="caution">
    <text evidence="6">The sequence shown here is derived from an EMBL/GenBank/DDBJ whole genome shotgun (WGS) entry which is preliminary data.</text>
</comment>
<dbReference type="InterPro" id="IPR011075">
    <property type="entry name" value="TetR_C"/>
</dbReference>
<dbReference type="SUPFAM" id="SSF48498">
    <property type="entry name" value="Tetracyclin repressor-like, C-terminal domain"/>
    <property type="match status" value="1"/>
</dbReference>
<dbReference type="AlphaFoldDB" id="A0A829HKK5"/>
<dbReference type="Pfam" id="PF16925">
    <property type="entry name" value="TetR_C_13"/>
    <property type="match status" value="1"/>
</dbReference>
<dbReference type="EMBL" id="ATGG01000008">
    <property type="protein sequence ID" value="EPF91831.1"/>
    <property type="molecule type" value="Genomic_DNA"/>
</dbReference>
<dbReference type="SUPFAM" id="SSF46689">
    <property type="entry name" value="Homeodomain-like"/>
    <property type="match status" value="1"/>
</dbReference>
<reference evidence="6 7" key="1">
    <citation type="submission" date="2013-06" db="EMBL/GenBank/DDBJ databases">
        <title>The Genome Sequence of Acinetobacter gyllenbergii CIP 110306.</title>
        <authorList>
            <consortium name="The Broad Institute Genome Sequencing Platform"/>
            <consortium name="The Broad Institute Genome Sequencing Center for Infectious Disease"/>
            <person name="Cerqueira G."/>
            <person name="Feldgarden M."/>
            <person name="Courvalin P."/>
            <person name="Perichon B."/>
            <person name="Grillot-Courvalin C."/>
            <person name="Clermont D."/>
            <person name="Rocha E."/>
            <person name="Yoon E.-J."/>
            <person name="Nemec A."/>
            <person name="Young S.K."/>
            <person name="Zeng Q."/>
            <person name="Gargeya S."/>
            <person name="Fitzgerald M."/>
            <person name="Abouelleil A."/>
            <person name="Alvarado L."/>
            <person name="Berlin A.M."/>
            <person name="Chapman S.B."/>
            <person name="Dewar J."/>
            <person name="Goldberg J."/>
            <person name="Griggs A."/>
            <person name="Gujja S."/>
            <person name="Hansen M."/>
            <person name="Howarth C."/>
            <person name="Imamovic A."/>
            <person name="Larimer J."/>
            <person name="McCowan C."/>
            <person name="Murphy C."/>
            <person name="Pearson M."/>
            <person name="Priest M."/>
            <person name="Roberts A."/>
            <person name="Saif S."/>
            <person name="Shea T."/>
            <person name="Sykes S."/>
            <person name="Wortman J."/>
            <person name="Nusbaum C."/>
            <person name="Birren B."/>
        </authorList>
    </citation>
    <scope>NUCLEOTIDE SEQUENCE [LARGE SCALE GENOMIC DNA]</scope>
    <source>
        <strain evidence="6 7">CIP 110306</strain>
    </source>
</reference>
<evidence type="ECO:0000256" key="2">
    <source>
        <dbReference type="ARBA" id="ARBA00023125"/>
    </source>
</evidence>
<accession>A0A829HKK5</accession>
<dbReference type="Gene3D" id="1.10.10.60">
    <property type="entry name" value="Homeodomain-like"/>
    <property type="match status" value="1"/>
</dbReference>
<dbReference type="Proteomes" id="UP000014523">
    <property type="component" value="Unassembled WGS sequence"/>
</dbReference>
<dbReference type="GO" id="GO:0003677">
    <property type="term" value="F:DNA binding"/>
    <property type="evidence" value="ECO:0007669"/>
    <property type="project" value="UniProtKB-UniRule"/>
</dbReference>
<proteinExistence type="predicted"/>
<dbReference type="InterPro" id="IPR001647">
    <property type="entry name" value="HTH_TetR"/>
</dbReference>
<dbReference type="RefSeq" id="WP_016541376.1">
    <property type="nucleotide sequence ID" value="NZ_ASQH01000009.1"/>
</dbReference>
<dbReference type="PROSITE" id="PS50977">
    <property type="entry name" value="HTH_TETR_2"/>
    <property type="match status" value="1"/>
</dbReference>
<dbReference type="Gene3D" id="1.10.357.10">
    <property type="entry name" value="Tetracycline Repressor, domain 2"/>
    <property type="match status" value="1"/>
</dbReference>